<evidence type="ECO:0000256" key="1">
    <source>
        <dbReference type="SAM" id="Phobius"/>
    </source>
</evidence>
<evidence type="ECO:0000313" key="3">
    <source>
        <dbReference type="Proteomes" id="UP000256708"/>
    </source>
</evidence>
<organism evidence="2 3">
    <name type="scientific">Pontibacter diazotrophicus</name>
    <dbReference type="NCBI Taxonomy" id="1400979"/>
    <lineage>
        <taxon>Bacteria</taxon>
        <taxon>Pseudomonadati</taxon>
        <taxon>Bacteroidota</taxon>
        <taxon>Cytophagia</taxon>
        <taxon>Cytophagales</taxon>
        <taxon>Hymenobacteraceae</taxon>
        <taxon>Pontibacter</taxon>
    </lineage>
</organism>
<dbReference type="Proteomes" id="UP000256708">
    <property type="component" value="Unassembled WGS sequence"/>
</dbReference>
<reference evidence="3" key="1">
    <citation type="submission" date="2018-08" db="EMBL/GenBank/DDBJ databases">
        <authorList>
            <person name="Liu Z.-W."/>
            <person name="Du Z.-J."/>
        </authorList>
    </citation>
    <scope>NUCLEOTIDE SEQUENCE [LARGE SCALE GENOMIC DNA]</scope>
    <source>
        <strain evidence="3">H4X</strain>
    </source>
</reference>
<keyword evidence="1" id="KW-0472">Membrane</keyword>
<name>A0A3D8LEX4_9BACT</name>
<dbReference type="EMBL" id="QRGR01000008">
    <property type="protein sequence ID" value="RDV15482.1"/>
    <property type="molecule type" value="Genomic_DNA"/>
</dbReference>
<feature type="transmembrane region" description="Helical" evidence="1">
    <location>
        <begin position="36"/>
        <end position="59"/>
    </location>
</feature>
<evidence type="ECO:0000313" key="2">
    <source>
        <dbReference type="EMBL" id="RDV15482.1"/>
    </source>
</evidence>
<gene>
    <name evidence="2" type="ORF">DXT99_08275</name>
</gene>
<keyword evidence="3" id="KW-1185">Reference proteome</keyword>
<keyword evidence="1" id="KW-0812">Transmembrane</keyword>
<feature type="transmembrane region" description="Helical" evidence="1">
    <location>
        <begin position="7"/>
        <end position="30"/>
    </location>
</feature>
<comment type="caution">
    <text evidence="2">The sequence shown here is derived from an EMBL/GenBank/DDBJ whole genome shotgun (WGS) entry which is preliminary data.</text>
</comment>
<dbReference type="RefSeq" id="WP_115565076.1">
    <property type="nucleotide sequence ID" value="NZ_QRGR01000008.1"/>
</dbReference>
<keyword evidence="1" id="KW-1133">Transmembrane helix</keyword>
<sequence length="98" mass="11293">MIQLYKAIFLLFKIVALISDFIMRIIIGLIRYSKFPLIMVAIVIVTLPLYLAAIFSFLISVGMADLLKREIDREGFYPEREGLKDFGYYLSYGSEKKG</sequence>
<proteinExistence type="predicted"/>
<dbReference type="AlphaFoldDB" id="A0A3D8LEX4"/>
<accession>A0A3D8LEX4</accession>
<protein>
    <submittedName>
        <fullName evidence="2">Uncharacterized protein</fullName>
    </submittedName>
</protein>